<dbReference type="EMBL" id="GHJT01005598">
    <property type="protein sequence ID" value="MOY39569.1"/>
    <property type="molecule type" value="Transcribed_RNA"/>
</dbReference>
<dbReference type="VEuPathDB" id="VectorBase:ISCW020910"/>
<keyword evidence="4 8" id="KW-0732">Signal</keyword>
<dbReference type="InterPro" id="IPR056311">
    <property type="entry name" value="TMEM131_Ig_2"/>
</dbReference>
<keyword evidence="3" id="KW-0812">Transmembrane</keyword>
<name>A0A4D5RRI3_IXOSC</name>
<feature type="compositionally biased region" description="Low complexity" evidence="7">
    <location>
        <begin position="1588"/>
        <end position="1598"/>
    </location>
</feature>
<dbReference type="PANTHER" id="PTHR22050">
    <property type="entry name" value="RW1 PROTEIN HOMOLOG"/>
    <property type="match status" value="1"/>
</dbReference>
<feature type="region of interest" description="Disordered" evidence="7">
    <location>
        <begin position="1513"/>
        <end position="1543"/>
    </location>
</feature>
<evidence type="ECO:0000256" key="1">
    <source>
        <dbReference type="ARBA" id="ARBA00004479"/>
    </source>
</evidence>
<dbReference type="InterPro" id="IPR022113">
    <property type="entry name" value="TMEM131L_N"/>
</dbReference>
<protein>
    <submittedName>
        <fullName evidence="14">Uncharacterized protein</fullName>
    </submittedName>
</protein>
<dbReference type="VEuPathDB" id="VectorBase:ISCI020912"/>
<dbReference type="InterPro" id="IPR055436">
    <property type="entry name" value="Ig_TMEM131L_4"/>
</dbReference>
<feature type="region of interest" description="Disordered" evidence="7">
    <location>
        <begin position="1588"/>
        <end position="1626"/>
    </location>
</feature>
<evidence type="ECO:0000256" key="4">
    <source>
        <dbReference type="ARBA" id="ARBA00022729"/>
    </source>
</evidence>
<feature type="region of interest" description="Disordered" evidence="7">
    <location>
        <begin position="1154"/>
        <end position="1283"/>
    </location>
</feature>
<comment type="subcellular location">
    <subcellularLocation>
        <location evidence="1">Membrane</location>
        <topology evidence="1">Single-pass type I membrane protein</topology>
    </subcellularLocation>
</comment>
<feature type="domain" description="TMEM131L third Ig-like" evidence="11">
    <location>
        <begin position="432"/>
        <end position="514"/>
    </location>
</feature>
<dbReference type="Pfam" id="PF12371">
    <property type="entry name" value="TMEM131_like_N"/>
    <property type="match status" value="1"/>
</dbReference>
<dbReference type="Pfam" id="PF24498">
    <property type="entry name" value="Ig_TMEM131L_3"/>
    <property type="match status" value="1"/>
</dbReference>
<evidence type="ECO:0000313" key="14">
    <source>
        <dbReference type="EMBL" id="MOY39569.1"/>
    </source>
</evidence>
<feature type="compositionally biased region" description="Basic and acidic residues" evidence="7">
    <location>
        <begin position="1476"/>
        <end position="1493"/>
    </location>
</feature>
<accession>A0A4D5RRI3</accession>
<reference evidence="14" key="1">
    <citation type="submission" date="2019-04" db="EMBL/GenBank/DDBJ databases">
        <title>An insight into the mialome of Ixodes scapularis.</title>
        <authorList>
            <person name="Ribeiro J.M."/>
            <person name="Mather T.N."/>
            <person name="Karim S."/>
        </authorList>
    </citation>
    <scope>NUCLEOTIDE SEQUENCE</scope>
</reference>
<feature type="region of interest" description="Disordered" evidence="7">
    <location>
        <begin position="1443"/>
        <end position="1497"/>
    </location>
</feature>
<evidence type="ECO:0000259" key="10">
    <source>
        <dbReference type="Pfam" id="PF24495"/>
    </source>
</evidence>
<sequence>MARMGLIRSCGNMKLHKFLLFFNVLDIVYKVVQSVDGHTQGFIQTESDLQVLADGVLGHLSEPSAVSSSSPVSFADLEDSNLNTYASPVSFEPAFLDFKSQPLSMPVRRRVVVKNLSPESSIEMLSISGNTLHFHCSFFQEKRISPGGNTSFDVVFLGREQGLVENILFIHTSLGSFKYQVSAFGKENPYRLRPFVGVRMPLNSSYTPLIYMHNPHSSTIQLTEIYSSGGDLHLEAPAGESEITKELWEIPPYKTKPVMKANFVSRIEKNHTVYIRIKLNSTSRVDLILPVEVEVVSLPGIFSPTEALDFGVVHRQDEPRSLPVNLLNSGQKQVYITNVIVTPVNEAVEVKFTPMKVPPDTVRATQVATVTYIPSKVKHMKQCSGKIVVKSKNNQYKVTIPFHVSFMNGSLEYSLEGTRFYIGRAKSLSVADIRPLNLSNTFPVPVVIHSIELQPESQPHFTVIFNASTVLQPSETKPVVYLQFHPEDSALQLNATLRLHTNVSHFDIPISCYSGRLTLRRVHSLNNDTVLDFGTLGIGNQRTMIFAVINENPIEVTIRRWGSNRTKCQVEPVVQADEFDGLVGLGNSSRLGEEITLVPKQYVLFRISVTAPETEGIFAGEVFVETMHEVLKVYFTLRTAKGSLMSDPVVFENAFPGKVSSQNLYIHSTFSHAMTVTSVKTVPDDSRFYFEVTQNASPVLQPRSKNWAGKLYFDPRRECKQTCYTGLPTATAEGHQWLSGLSLPKGTGEADLELFLGMHGRWSELLHGKKHIINMTLKVDTSEAQGFLMEVQVLFQWPKLSSRCALRFPVTQVGNLTVKEVTLENPSSLPVLVQVVPLHVYPDVKAALTMAAHSCGTPAELAMPLGSSRTFSLQDLEEHNPSPDNVFLAYGKGLEEYFRVQPSRQSLSFQLTPGMRVRLRVGFAPKDDLPAASLLLVRNNLTVVSSLLLRGQGGYGQLRLGNKSPGGDSQLNFDISEAQLKDCDGARNVERDGPPHFSVRRGFHARNTGQLPVFVRGFLVNGRRCQGHGFRVLDCQPFELKPNTSKQIFIAFSPDFTLSHVERDLEVETSLGGGVLKYRLVATVPRHLLAPCGAVLPRPRWEPLVQCSVLSGALFLFLCSLAYAYLERDRILRAGFYPLATLVDSSAVAPGRLQPFDLRTTGGGTTAATAPGGNENGTTSRYRGTGGKRRNADLPQARNSSPLSGLDTLAGFSSNKVTVTSRSTDATQTRRPSREPEPDRSGNKALRRRVSSKHKAETAAQTTTQSAATTQQPPAPVAPKLSSVKRVEVSKATQSTLLRRLFVWLWASATVRTSKAAAGTEAVASVATQTATDDKRLAEKKEEERKGRRKKVAAEEETSSTTTETSNADSDLGEKEHGMVLLPDVCASAKLSSKAKQRSKSKGSREQGSGSSSGSSSSSSSSCSHGMLVPFLSEAGLADDAFETRGKGKAQRKAKGKRSLGSGEDALRPSSLELPYKPKVEGAKETHLPRPDSLRIIPAELRKAAELRLKAGRSLSFDNDSEPNSRRGSPPPVWDSPPRGSGHDEALAEIARQTESFALQHKEPKTSRPTSYSAAVAGGGLTKPTGAIGSASSGLASSRNPGVVGQRPPGLVGEPKTKPALPSHSWELPLNGPLPHPAPLVDPTFSMVGDTCSAGTDPKQEIAPVLRNMCASFSPSGLRLPSTEGPFSPWTAAPPRHPGFTPWRSPATSSNGSGHAPPGLPAKPQWSLAHAHRNELPGATGRWSSGGNQPAFGSSESFDSYWDSSSSSSVWGSHWWSSPASGALSPASPVESPTDSMADVVSSLGIDSPDASVDPAACFDLASTSSTNGSLSRSIWAHPTSRVSHPWSYSLFQEEKTAPARSSQTPPLAWQDKETL</sequence>
<feature type="domain" description="TMEM131 second Ig-like" evidence="10">
    <location>
        <begin position="189"/>
        <end position="278"/>
    </location>
</feature>
<dbReference type="VEuPathDB" id="VectorBase:ISCI020910"/>
<keyword evidence="6" id="KW-0472">Membrane</keyword>
<feature type="region of interest" description="Disordered" evidence="7">
    <location>
        <begin position="1391"/>
        <end position="1426"/>
    </location>
</feature>
<evidence type="ECO:0000256" key="6">
    <source>
        <dbReference type="ARBA" id="ARBA00023136"/>
    </source>
</evidence>
<dbReference type="GO" id="GO:0016020">
    <property type="term" value="C:membrane"/>
    <property type="evidence" value="ECO:0007669"/>
    <property type="project" value="UniProtKB-SubCell"/>
</dbReference>
<feature type="compositionally biased region" description="Basic and acidic residues" evidence="7">
    <location>
        <begin position="1332"/>
        <end position="1346"/>
    </location>
</feature>
<proteinExistence type="inferred from homology"/>
<evidence type="ECO:0000256" key="8">
    <source>
        <dbReference type="SAM" id="SignalP"/>
    </source>
</evidence>
<evidence type="ECO:0000259" key="13">
    <source>
        <dbReference type="Pfam" id="PF24501"/>
    </source>
</evidence>
<feature type="chain" id="PRO_5020028024" evidence="8">
    <location>
        <begin position="35"/>
        <end position="1876"/>
    </location>
</feature>
<feature type="compositionally biased region" description="Low complexity" evidence="7">
    <location>
        <begin position="1166"/>
        <end position="1179"/>
    </location>
</feature>
<evidence type="ECO:0000256" key="7">
    <source>
        <dbReference type="SAM" id="MobiDB-lite"/>
    </source>
</evidence>
<feature type="signal peptide" evidence="8">
    <location>
        <begin position="1"/>
        <end position="34"/>
    </location>
</feature>
<evidence type="ECO:0000259" key="11">
    <source>
        <dbReference type="Pfam" id="PF24498"/>
    </source>
</evidence>
<feature type="region of interest" description="Disordered" evidence="7">
    <location>
        <begin position="1682"/>
        <end position="1725"/>
    </location>
</feature>
<evidence type="ECO:0000259" key="9">
    <source>
        <dbReference type="Pfam" id="PF12371"/>
    </source>
</evidence>
<feature type="domain" description="TMEM131L fourth Ig-like" evidence="12">
    <location>
        <begin position="806"/>
        <end position="953"/>
    </location>
</feature>
<feature type="compositionally biased region" description="Low complexity" evidence="7">
    <location>
        <begin position="1406"/>
        <end position="1426"/>
    </location>
</feature>
<feature type="compositionally biased region" description="Polar residues" evidence="7">
    <location>
        <begin position="1211"/>
        <end position="1229"/>
    </location>
</feature>
<evidence type="ECO:0000256" key="2">
    <source>
        <dbReference type="ARBA" id="ARBA00006682"/>
    </source>
</evidence>
<feature type="compositionally biased region" description="Low complexity" evidence="7">
    <location>
        <begin position="1258"/>
        <end position="1272"/>
    </location>
</feature>
<dbReference type="OrthoDB" id="6514604at2759"/>
<organism evidence="14">
    <name type="scientific">Ixodes scapularis</name>
    <name type="common">Black-legged tick</name>
    <name type="synonym">Deer tick</name>
    <dbReference type="NCBI Taxonomy" id="6945"/>
    <lineage>
        <taxon>Eukaryota</taxon>
        <taxon>Metazoa</taxon>
        <taxon>Ecdysozoa</taxon>
        <taxon>Arthropoda</taxon>
        <taxon>Chelicerata</taxon>
        <taxon>Arachnida</taxon>
        <taxon>Acari</taxon>
        <taxon>Parasitiformes</taxon>
        <taxon>Ixodida</taxon>
        <taxon>Ixodoidea</taxon>
        <taxon>Ixodidae</taxon>
        <taxon>Ixodinae</taxon>
        <taxon>Ixodes</taxon>
    </lineage>
</organism>
<feature type="compositionally biased region" description="Basic residues" evidence="7">
    <location>
        <begin position="1447"/>
        <end position="1458"/>
    </location>
</feature>
<evidence type="ECO:0000256" key="3">
    <source>
        <dbReference type="ARBA" id="ARBA00022692"/>
    </source>
</evidence>
<feature type="region of interest" description="Disordered" evidence="7">
    <location>
        <begin position="1315"/>
        <end position="1373"/>
    </location>
</feature>
<evidence type="ECO:0000259" key="12">
    <source>
        <dbReference type="Pfam" id="PF24499"/>
    </source>
</evidence>
<dbReference type="Pfam" id="PF24499">
    <property type="entry name" value="Ig_TMEM131L_4"/>
    <property type="match status" value="1"/>
</dbReference>
<dbReference type="VEuPathDB" id="VectorBase:ISCP_030425"/>
<feature type="domain" description="Transmembrane protein 131-like N-terminal" evidence="9">
    <location>
        <begin position="89"/>
        <end position="172"/>
    </location>
</feature>
<feature type="region of interest" description="Disordered" evidence="7">
    <location>
        <begin position="1559"/>
        <end position="1578"/>
    </location>
</feature>
<feature type="region of interest" description="Disordered" evidence="7">
    <location>
        <begin position="1855"/>
        <end position="1876"/>
    </location>
</feature>
<evidence type="ECO:0000256" key="5">
    <source>
        <dbReference type="ARBA" id="ARBA00022989"/>
    </source>
</evidence>
<keyword evidence="5" id="KW-1133">Transmembrane helix</keyword>
<dbReference type="Pfam" id="PF24495">
    <property type="entry name" value="Ig_TMEM131_2"/>
    <property type="match status" value="1"/>
</dbReference>
<dbReference type="VEuPathDB" id="VectorBase:ISCW020912"/>
<dbReference type="Pfam" id="PF24501">
    <property type="entry name" value="Ig_TMEM131L_5"/>
    <property type="match status" value="1"/>
</dbReference>
<feature type="compositionally biased region" description="Low complexity" evidence="7">
    <location>
        <begin position="1315"/>
        <end position="1328"/>
    </location>
</feature>
<dbReference type="InterPro" id="IPR055435">
    <property type="entry name" value="Ig_TMEM131L_3"/>
</dbReference>
<dbReference type="InterPro" id="IPR055437">
    <property type="entry name" value="TMEM131L_Ig_5"/>
</dbReference>
<feature type="domain" description="TMEM131L fifth Ig-like" evidence="13">
    <location>
        <begin position="1007"/>
        <end position="1072"/>
    </location>
</feature>
<dbReference type="PANTHER" id="PTHR22050:SF0">
    <property type="entry name" value="TRANSMEMBRANE PROTEIN 131 HOMOLOG"/>
    <property type="match status" value="1"/>
</dbReference>
<dbReference type="InterPro" id="IPR039877">
    <property type="entry name" value="TMEM131-like"/>
</dbReference>
<feature type="compositionally biased region" description="Basic residues" evidence="7">
    <location>
        <begin position="1393"/>
        <end position="1402"/>
    </location>
</feature>
<feature type="compositionally biased region" description="Basic and acidic residues" evidence="7">
    <location>
        <begin position="1232"/>
        <end position="1242"/>
    </location>
</feature>
<comment type="similarity">
    <text evidence="2">Belongs to the TMEM131 family.</text>
</comment>